<dbReference type="InterPro" id="IPR033985">
    <property type="entry name" value="SusD-like_N"/>
</dbReference>
<evidence type="ECO:0000313" key="3">
    <source>
        <dbReference type="Proteomes" id="UP000560658"/>
    </source>
</evidence>
<dbReference type="SUPFAM" id="SSF48452">
    <property type="entry name" value="TPR-like"/>
    <property type="match status" value="1"/>
</dbReference>
<keyword evidence="3" id="KW-1185">Reference proteome</keyword>
<protein>
    <recommendedName>
        <fullName evidence="1">SusD-like N-terminal domain-containing protein</fullName>
    </recommendedName>
</protein>
<comment type="caution">
    <text evidence="2">The sequence shown here is derived from an EMBL/GenBank/DDBJ whole genome shotgun (WGS) entry which is preliminary data.</text>
</comment>
<feature type="domain" description="SusD-like N-terminal" evidence="1">
    <location>
        <begin position="91"/>
        <end position="221"/>
    </location>
</feature>
<sequence>MKKYKVIALSALITAGVTSCELTEKPTSYYEKDTYFQTLDQAKMSVIGIYDCLAIDKHYGQFEMAMPASDDTYYIQGTGTDNTRRDIAHYMVRPTNTWIASAWEYKYLGIDRANFAIDGIEQMDGFEENTSLKELVAQARFLRAFLALDLIKYWGDAPFKTTYTAGYEESFTGRVNREEIYEYIIADLNFAKENLQKGNASLSPEVPSQSAAHALLMRVYLQRAGYSLQQDGNLTRPDDAKRKEYFNAVITEWTAFRNKGYHDFYEGSFKQLFMGYSAGTLNSKESLWEIAFNPTGAGYKDNSGTWATYNGPAVEAPGKNAGADAMVLMYNDA</sequence>
<evidence type="ECO:0000313" key="2">
    <source>
        <dbReference type="EMBL" id="MBB4044169.1"/>
    </source>
</evidence>
<proteinExistence type="predicted"/>
<name>A0A840D040_9BACE</name>
<dbReference type="Proteomes" id="UP000560658">
    <property type="component" value="Unassembled WGS sequence"/>
</dbReference>
<dbReference type="AlphaFoldDB" id="A0A840D040"/>
<organism evidence="2 3">
    <name type="scientific">Bacteroides reticulotermitis</name>
    <dbReference type="NCBI Taxonomy" id="1133319"/>
    <lineage>
        <taxon>Bacteria</taxon>
        <taxon>Pseudomonadati</taxon>
        <taxon>Bacteroidota</taxon>
        <taxon>Bacteroidia</taxon>
        <taxon>Bacteroidales</taxon>
        <taxon>Bacteroidaceae</taxon>
        <taxon>Bacteroides</taxon>
    </lineage>
</organism>
<dbReference type="Gene3D" id="1.25.40.390">
    <property type="match status" value="1"/>
</dbReference>
<reference evidence="2" key="1">
    <citation type="submission" date="2020-08" db="EMBL/GenBank/DDBJ databases">
        <title>Genomic Encyclopedia of Type Strains, Phase IV (KMG-IV): sequencing the most valuable type-strain genomes for metagenomic binning, comparative biology and taxonomic classification.</title>
        <authorList>
            <person name="Goeker M."/>
        </authorList>
    </citation>
    <scope>NUCLEOTIDE SEQUENCE [LARGE SCALE GENOMIC DNA]</scope>
    <source>
        <strain evidence="2">DSM 105720</strain>
    </source>
</reference>
<dbReference type="EMBL" id="JACIER010000007">
    <property type="protein sequence ID" value="MBB4044169.1"/>
    <property type="molecule type" value="Genomic_DNA"/>
</dbReference>
<dbReference type="Pfam" id="PF14322">
    <property type="entry name" value="SusD-like_3"/>
    <property type="match status" value="1"/>
</dbReference>
<evidence type="ECO:0000259" key="1">
    <source>
        <dbReference type="Pfam" id="PF14322"/>
    </source>
</evidence>
<dbReference type="InterPro" id="IPR011990">
    <property type="entry name" value="TPR-like_helical_dom_sf"/>
</dbReference>
<accession>A0A840D040</accession>
<gene>
    <name evidence="2" type="ORF">GGR06_001960</name>
</gene>
<dbReference type="PROSITE" id="PS51257">
    <property type="entry name" value="PROKAR_LIPOPROTEIN"/>
    <property type="match status" value="1"/>
</dbReference>